<reference evidence="1 2" key="1">
    <citation type="journal article" date="2019" name="Int. J. Syst. Evol. Microbiol.">
        <title>The Global Catalogue of Microorganisms (GCM) 10K type strain sequencing project: providing services to taxonomists for standard genome sequencing and annotation.</title>
        <authorList>
            <consortium name="The Broad Institute Genomics Platform"/>
            <consortium name="The Broad Institute Genome Sequencing Center for Infectious Disease"/>
            <person name="Wu L."/>
            <person name="Ma J."/>
        </authorList>
    </citation>
    <scope>NUCLEOTIDE SEQUENCE [LARGE SCALE GENOMIC DNA]</scope>
    <source>
        <strain evidence="1 2">JCM 15592</strain>
    </source>
</reference>
<sequence>MASMKTTIDLPDALASDAKALARAEGSTLRDLVVSGLRHEIQRRTTVVPIDFAFPTFAGDGLVVDLAPEDAIARSYGMSE</sequence>
<accession>A0ABN2LS98</accession>
<organism evidence="1 2">
    <name type="scientific">Nostocoides veronense</name>
    <dbReference type="NCBI Taxonomy" id="330836"/>
    <lineage>
        <taxon>Bacteria</taxon>
        <taxon>Bacillati</taxon>
        <taxon>Actinomycetota</taxon>
        <taxon>Actinomycetes</taxon>
        <taxon>Micrococcales</taxon>
        <taxon>Intrasporangiaceae</taxon>
        <taxon>Nostocoides</taxon>
    </lineage>
</organism>
<keyword evidence="2" id="KW-1185">Reference proteome</keyword>
<evidence type="ECO:0000313" key="1">
    <source>
        <dbReference type="EMBL" id="GAA1798123.1"/>
    </source>
</evidence>
<comment type="caution">
    <text evidence="1">The sequence shown here is derived from an EMBL/GenBank/DDBJ whole genome shotgun (WGS) entry which is preliminary data.</text>
</comment>
<proteinExistence type="predicted"/>
<protein>
    <recommendedName>
        <fullName evidence="3">Antitoxin</fullName>
    </recommendedName>
</protein>
<name>A0ABN2LS98_9MICO</name>
<gene>
    <name evidence="1" type="ORF">GCM10009811_22700</name>
</gene>
<dbReference type="Proteomes" id="UP001499938">
    <property type="component" value="Unassembled WGS sequence"/>
</dbReference>
<dbReference type="EMBL" id="BAAAPO010000037">
    <property type="protein sequence ID" value="GAA1798123.1"/>
    <property type="molecule type" value="Genomic_DNA"/>
</dbReference>
<evidence type="ECO:0008006" key="3">
    <source>
        <dbReference type="Google" id="ProtNLM"/>
    </source>
</evidence>
<evidence type="ECO:0000313" key="2">
    <source>
        <dbReference type="Proteomes" id="UP001499938"/>
    </source>
</evidence>